<dbReference type="CDD" id="cd00303">
    <property type="entry name" value="retropepsin_like"/>
    <property type="match status" value="1"/>
</dbReference>
<organism evidence="1">
    <name type="scientific">Tanacetum cinerariifolium</name>
    <name type="common">Dalmatian daisy</name>
    <name type="synonym">Chrysanthemum cinerariifolium</name>
    <dbReference type="NCBI Taxonomy" id="118510"/>
    <lineage>
        <taxon>Eukaryota</taxon>
        <taxon>Viridiplantae</taxon>
        <taxon>Streptophyta</taxon>
        <taxon>Embryophyta</taxon>
        <taxon>Tracheophyta</taxon>
        <taxon>Spermatophyta</taxon>
        <taxon>Magnoliopsida</taxon>
        <taxon>eudicotyledons</taxon>
        <taxon>Gunneridae</taxon>
        <taxon>Pentapetalae</taxon>
        <taxon>asterids</taxon>
        <taxon>campanulids</taxon>
        <taxon>Asterales</taxon>
        <taxon>Asteraceae</taxon>
        <taxon>Asteroideae</taxon>
        <taxon>Anthemideae</taxon>
        <taxon>Anthemidinae</taxon>
        <taxon>Tanacetum</taxon>
    </lineage>
</organism>
<reference evidence="1" key="1">
    <citation type="journal article" date="2019" name="Sci. Rep.">
        <title>Draft genome of Tanacetum cinerariifolium, the natural source of mosquito coil.</title>
        <authorList>
            <person name="Yamashiro T."/>
            <person name="Shiraishi A."/>
            <person name="Satake H."/>
            <person name="Nakayama K."/>
        </authorList>
    </citation>
    <scope>NUCLEOTIDE SEQUENCE</scope>
</reference>
<evidence type="ECO:0000313" key="1">
    <source>
        <dbReference type="EMBL" id="GFC93493.1"/>
    </source>
</evidence>
<dbReference type="AlphaFoldDB" id="A0A699S8D0"/>
<proteinExistence type="predicted"/>
<dbReference type="InterPro" id="IPR021109">
    <property type="entry name" value="Peptidase_aspartic_dom_sf"/>
</dbReference>
<evidence type="ECO:0008006" key="2">
    <source>
        <dbReference type="Google" id="ProtNLM"/>
    </source>
</evidence>
<protein>
    <recommendedName>
        <fullName evidence="2">Reverse transcriptase domain-containing protein</fullName>
    </recommendedName>
</protein>
<sequence length="233" mass="26621">SNLVGQSSSYVTRNRVHKPYRLTQRELEDKRAKGQCFYYDQKYAPSHKCSGQLHSIKVLFGDDFDNYIDGDDETYQDCMGDMVGVTDSLQITLNALSGLNFYQTVRVKGRVSKQVVHILIDCSRIHNFLDIHTAKKLGCRLAKTTPMQVLVANGQRMMSNSVCHDLKTSLQNEMFTSDVMLLPLGGCEMVLGIQWLATLRDIQCNFKKLIMKFNHKGRQLVLRGMNNTHVHWT</sequence>
<name>A0A699S8D0_TANCI</name>
<gene>
    <name evidence="1" type="ORF">Tci_865463</name>
</gene>
<accession>A0A699S8D0</accession>
<comment type="caution">
    <text evidence="1">The sequence shown here is derived from an EMBL/GenBank/DDBJ whole genome shotgun (WGS) entry which is preliminary data.</text>
</comment>
<dbReference type="Gene3D" id="2.40.70.10">
    <property type="entry name" value="Acid Proteases"/>
    <property type="match status" value="1"/>
</dbReference>
<feature type="non-terminal residue" evidence="1">
    <location>
        <position position="1"/>
    </location>
</feature>
<dbReference type="EMBL" id="BKCJ011143694">
    <property type="protein sequence ID" value="GFC93493.1"/>
    <property type="molecule type" value="Genomic_DNA"/>
</dbReference>
<dbReference type="Pfam" id="PF08284">
    <property type="entry name" value="RVP_2"/>
    <property type="match status" value="1"/>
</dbReference>